<comment type="caution">
    <text evidence="1">The sequence shown here is derived from an EMBL/GenBank/DDBJ whole genome shotgun (WGS) entry which is preliminary data.</text>
</comment>
<dbReference type="AlphaFoldDB" id="A0A0F9AF21"/>
<name>A0A0F9AF21_9ZZZZ</name>
<organism evidence="1">
    <name type="scientific">marine sediment metagenome</name>
    <dbReference type="NCBI Taxonomy" id="412755"/>
    <lineage>
        <taxon>unclassified sequences</taxon>
        <taxon>metagenomes</taxon>
        <taxon>ecological metagenomes</taxon>
    </lineage>
</organism>
<dbReference type="EMBL" id="LAZR01046301">
    <property type="protein sequence ID" value="KKK96855.1"/>
    <property type="molecule type" value="Genomic_DNA"/>
</dbReference>
<evidence type="ECO:0008006" key="2">
    <source>
        <dbReference type="Google" id="ProtNLM"/>
    </source>
</evidence>
<proteinExistence type="predicted"/>
<evidence type="ECO:0000313" key="1">
    <source>
        <dbReference type="EMBL" id="KKK96855.1"/>
    </source>
</evidence>
<reference evidence="1" key="1">
    <citation type="journal article" date="2015" name="Nature">
        <title>Complex archaea that bridge the gap between prokaryotes and eukaryotes.</title>
        <authorList>
            <person name="Spang A."/>
            <person name="Saw J.H."/>
            <person name="Jorgensen S.L."/>
            <person name="Zaremba-Niedzwiedzka K."/>
            <person name="Martijn J."/>
            <person name="Lind A.E."/>
            <person name="van Eijk R."/>
            <person name="Schleper C."/>
            <person name="Guy L."/>
            <person name="Ettema T.J."/>
        </authorList>
    </citation>
    <scope>NUCLEOTIDE SEQUENCE</scope>
</reference>
<feature type="non-terminal residue" evidence="1">
    <location>
        <position position="1"/>
    </location>
</feature>
<protein>
    <recommendedName>
        <fullName evidence="2">Tail sheath protein C-terminal domain-containing protein</fullName>
    </recommendedName>
</protein>
<sequence length="343" mass="36805">IAIKVTGAVAGVTTTIGAMSGGTTNPTLTNVFDVVGDTRYQTVIWPGVFATTELNSFLGDRFNVTNDVLDGVGFQTVTDTFANLQTLGNTEDTQTLVIIANKVVSETLYEGSAILELDDVITSQFGALRSKRLTKDANIANIVIATNGARDSFGGAAIASLPYFNTPFRNLPLIETGKGFTNQEAENLKTAGISRIGPNTAGRTMIADEIVTTYKTNAAGNPDPTFKFLNNVDTPSGAREFFFNNLKARFAQSRLTAGDVLPNRNMANQAVIEAVLDGFYLTLTGSDFVLLQAGEEALQFFKQNRTVELDLVDGKVTINMITPIVVQLRTILATMQIAFSTTS</sequence>
<accession>A0A0F9AF21</accession>
<gene>
    <name evidence="1" type="ORF">LCGC14_2658600</name>
</gene>